<feature type="region of interest" description="Disordered" evidence="10">
    <location>
        <begin position="349"/>
        <end position="374"/>
    </location>
</feature>
<dbReference type="InterPro" id="IPR047857">
    <property type="entry name" value="Snurportin1_C"/>
</dbReference>
<dbReference type="SUPFAM" id="SSF56091">
    <property type="entry name" value="DNA ligase/mRNA capping enzyme, catalytic domain"/>
    <property type="match status" value="1"/>
</dbReference>
<evidence type="ECO:0000313" key="13">
    <source>
        <dbReference type="EnsemblMetazoa" id="ASIC021271-PA"/>
    </source>
</evidence>
<evidence type="ECO:0000256" key="4">
    <source>
        <dbReference type="ARBA" id="ARBA00007540"/>
    </source>
</evidence>
<dbReference type="InterPro" id="IPR017336">
    <property type="entry name" value="Snurportin-1"/>
</dbReference>
<dbReference type="VEuPathDB" id="VectorBase:ASIS007277"/>
<dbReference type="STRING" id="74873.A0A084WRY7"/>
<dbReference type="Pfam" id="PF21974">
    <property type="entry name" value="SPN1_m3Gcap_bd"/>
    <property type="match status" value="1"/>
</dbReference>
<evidence type="ECO:0000256" key="8">
    <source>
        <dbReference type="ARBA" id="ARBA00022884"/>
    </source>
</evidence>
<evidence type="ECO:0000313" key="14">
    <source>
        <dbReference type="Proteomes" id="UP000030765"/>
    </source>
</evidence>
<evidence type="ECO:0000259" key="11">
    <source>
        <dbReference type="Pfam" id="PF21974"/>
    </source>
</evidence>
<dbReference type="PANTHER" id="PTHR13403:SF6">
    <property type="entry name" value="SNURPORTIN-1"/>
    <property type="match status" value="1"/>
</dbReference>
<feature type="domain" description="Snurportin-1 m3G cap-binding" evidence="11">
    <location>
        <begin position="92"/>
        <end position="271"/>
    </location>
</feature>
<gene>
    <name evidence="12" type="ORF">ZHAS_00021271</name>
</gene>
<dbReference type="OMA" id="ENWIMVP"/>
<dbReference type="AlphaFoldDB" id="A0A084WRY7"/>
<dbReference type="GO" id="GO:0005634">
    <property type="term" value="C:nucleus"/>
    <property type="evidence" value="ECO:0007669"/>
    <property type="project" value="UniProtKB-SubCell"/>
</dbReference>
<keyword evidence="14" id="KW-1185">Reference proteome</keyword>
<sequence length="374" mass="43609">MSDHEDPPSRFIDQYKNYGRTESALQEERRLRLLEKQKQSRQEELDAGRPGLLEEVDDAQQQNSMDFQEGQQKRGTKKRPKFVISKVFANKVQLSEWMHERPTDLENWFAVPCPVGQRCLLVFRNGLAVAYNKRGRSIASIHTKLDHMRGTIVLDCILTKNRVFYTLDALAFLQVDLVNCDCQFRFAWIASQFHEKNLAEQFNVKTMKDNRGFQLSLLPVYDLARPESMESCWSRFPAFSDDSPRLDGYLFYHKESHYVYGQTPLVTWLFPFMLNDVLKLPPGLVNDQYLLAKPTSYTGDYAAYIKEFDRLQRLRKHRPRGRKGNVLQMDTTNDDSVPDATLWEAMEAAPLDSDDEDLRPREEDAMRELEMEGC</sequence>
<dbReference type="OrthoDB" id="10003593at2759"/>
<comment type="subcellular location">
    <subcellularLocation>
        <location evidence="3">Cytoplasm</location>
    </subcellularLocation>
    <subcellularLocation>
        <location evidence="2">Nucleus</location>
    </subcellularLocation>
</comment>
<proteinExistence type="inferred from homology"/>
<feature type="compositionally biased region" description="Basic and acidic residues" evidence="10">
    <location>
        <begin position="31"/>
        <end position="47"/>
    </location>
</feature>
<reference evidence="13" key="2">
    <citation type="submission" date="2020-05" db="UniProtKB">
        <authorList>
            <consortium name="EnsemblMetazoa"/>
        </authorList>
    </citation>
    <scope>IDENTIFICATION</scope>
</reference>
<keyword evidence="9" id="KW-0539">Nucleus</keyword>
<feature type="compositionally biased region" description="Polar residues" evidence="10">
    <location>
        <begin position="59"/>
        <end position="70"/>
    </location>
</feature>
<dbReference type="VEuPathDB" id="VectorBase:ASIC021271"/>
<protein>
    <recommendedName>
        <fullName evidence="5">Snurportin-1</fullName>
    </recommendedName>
</protein>
<evidence type="ECO:0000256" key="9">
    <source>
        <dbReference type="ARBA" id="ARBA00023242"/>
    </source>
</evidence>
<comment type="function">
    <text evidence="1">Functions as an U snRNP-specific nuclear import adapter. Involved in the trimethylguanosine (m3G)-cap-dependent nuclear import of U snRNPs. Binds specifically to the terminal m3G-cap U snRNAs.</text>
</comment>
<name>A0A084WRY7_ANOSI</name>
<evidence type="ECO:0000256" key="6">
    <source>
        <dbReference type="ARBA" id="ARBA00022448"/>
    </source>
</evidence>
<feature type="compositionally biased region" description="Basic and acidic residues" evidence="10">
    <location>
        <begin position="358"/>
        <end position="374"/>
    </location>
</feature>
<dbReference type="CDD" id="cd09232">
    <property type="entry name" value="Snurportin-1_C"/>
    <property type="match status" value="1"/>
</dbReference>
<accession>A0A084WRY7</accession>
<dbReference type="EMBL" id="ATLV01026282">
    <property type="status" value="NOT_ANNOTATED_CDS"/>
    <property type="molecule type" value="Genomic_DNA"/>
</dbReference>
<dbReference type="GO" id="GO:0003723">
    <property type="term" value="F:RNA binding"/>
    <property type="evidence" value="ECO:0007669"/>
    <property type="project" value="UniProtKB-KW"/>
</dbReference>
<dbReference type="GO" id="GO:0005737">
    <property type="term" value="C:cytoplasm"/>
    <property type="evidence" value="ECO:0007669"/>
    <property type="project" value="UniProtKB-SubCell"/>
</dbReference>
<feature type="region of interest" description="Disordered" evidence="10">
    <location>
        <begin position="31"/>
        <end position="78"/>
    </location>
</feature>
<keyword evidence="8" id="KW-0694">RNA-binding</keyword>
<keyword evidence="6" id="KW-0813">Transport</keyword>
<evidence type="ECO:0000256" key="7">
    <source>
        <dbReference type="ARBA" id="ARBA00022490"/>
    </source>
</evidence>
<reference evidence="12 14" key="1">
    <citation type="journal article" date="2014" name="BMC Genomics">
        <title>Genome sequence of Anopheles sinensis provides insight into genetics basis of mosquito competence for malaria parasites.</title>
        <authorList>
            <person name="Zhou D."/>
            <person name="Zhang D."/>
            <person name="Ding G."/>
            <person name="Shi L."/>
            <person name="Hou Q."/>
            <person name="Ye Y."/>
            <person name="Xu Y."/>
            <person name="Zhou H."/>
            <person name="Xiong C."/>
            <person name="Li S."/>
            <person name="Yu J."/>
            <person name="Hong S."/>
            <person name="Yu X."/>
            <person name="Zou P."/>
            <person name="Chen C."/>
            <person name="Chang X."/>
            <person name="Wang W."/>
            <person name="Lv Y."/>
            <person name="Sun Y."/>
            <person name="Ma L."/>
            <person name="Shen B."/>
            <person name="Zhu C."/>
        </authorList>
    </citation>
    <scope>NUCLEOTIDE SEQUENCE [LARGE SCALE GENOMIC DNA]</scope>
</reference>
<evidence type="ECO:0000256" key="3">
    <source>
        <dbReference type="ARBA" id="ARBA00004496"/>
    </source>
</evidence>
<organism evidence="12">
    <name type="scientific">Anopheles sinensis</name>
    <name type="common">Mosquito</name>
    <dbReference type="NCBI Taxonomy" id="74873"/>
    <lineage>
        <taxon>Eukaryota</taxon>
        <taxon>Metazoa</taxon>
        <taxon>Ecdysozoa</taxon>
        <taxon>Arthropoda</taxon>
        <taxon>Hexapoda</taxon>
        <taxon>Insecta</taxon>
        <taxon>Pterygota</taxon>
        <taxon>Neoptera</taxon>
        <taxon>Endopterygota</taxon>
        <taxon>Diptera</taxon>
        <taxon>Nematocera</taxon>
        <taxon>Culicoidea</taxon>
        <taxon>Culicidae</taxon>
        <taxon>Anophelinae</taxon>
        <taxon>Anopheles</taxon>
    </lineage>
</organism>
<dbReference type="EnsemblMetazoa" id="ASIC021271-RA">
    <property type="protein sequence ID" value="ASIC021271-PA"/>
    <property type="gene ID" value="ASIC021271"/>
</dbReference>
<comment type="similarity">
    <text evidence="4">Belongs to the snurportin family.</text>
</comment>
<keyword evidence="7" id="KW-0963">Cytoplasm</keyword>
<evidence type="ECO:0000256" key="1">
    <source>
        <dbReference type="ARBA" id="ARBA00003975"/>
    </source>
</evidence>
<evidence type="ECO:0000256" key="5">
    <source>
        <dbReference type="ARBA" id="ARBA00016034"/>
    </source>
</evidence>
<evidence type="ECO:0000256" key="10">
    <source>
        <dbReference type="SAM" id="MobiDB-lite"/>
    </source>
</evidence>
<dbReference type="GO" id="GO:0061015">
    <property type="term" value="P:snRNA import into nucleus"/>
    <property type="evidence" value="ECO:0007669"/>
    <property type="project" value="InterPro"/>
</dbReference>
<dbReference type="Proteomes" id="UP000030765">
    <property type="component" value="Unassembled WGS sequence"/>
</dbReference>
<evidence type="ECO:0000313" key="12">
    <source>
        <dbReference type="EMBL" id="KFB52981.1"/>
    </source>
</evidence>
<dbReference type="EMBL" id="KE525409">
    <property type="protein sequence ID" value="KFB52981.1"/>
    <property type="molecule type" value="Genomic_DNA"/>
</dbReference>
<dbReference type="Gene3D" id="3.30.470.30">
    <property type="entry name" value="DNA ligase/mRNA capping enzyme"/>
    <property type="match status" value="1"/>
</dbReference>
<evidence type="ECO:0000256" key="2">
    <source>
        <dbReference type="ARBA" id="ARBA00004123"/>
    </source>
</evidence>
<dbReference type="PANTHER" id="PTHR13403">
    <property type="entry name" value="SNURPORTIN1 RNUT1 PROTEIN RNA, U TRANSPORTER 1"/>
    <property type="match status" value="1"/>
</dbReference>